<protein>
    <submittedName>
        <fullName evidence="2">Uncharacterized protein</fullName>
    </submittedName>
</protein>
<reference evidence="2" key="1">
    <citation type="journal article" date="2020" name="Nature">
        <title>Giant virus diversity and host interactions through global metagenomics.</title>
        <authorList>
            <person name="Schulz F."/>
            <person name="Roux S."/>
            <person name="Paez-Espino D."/>
            <person name="Jungbluth S."/>
            <person name="Walsh D.A."/>
            <person name="Denef V.J."/>
            <person name="McMahon K.D."/>
            <person name="Konstantinidis K.T."/>
            <person name="Eloe-Fadrosh E.A."/>
            <person name="Kyrpides N.C."/>
            <person name="Woyke T."/>
        </authorList>
    </citation>
    <scope>NUCLEOTIDE SEQUENCE</scope>
    <source>
        <strain evidence="2">GVMAG-M-3300024258-28</strain>
    </source>
</reference>
<keyword evidence="1" id="KW-1133">Transmembrane helix</keyword>
<dbReference type="EMBL" id="MN740217">
    <property type="protein sequence ID" value="QHT94246.1"/>
    <property type="molecule type" value="Genomic_DNA"/>
</dbReference>
<evidence type="ECO:0000313" key="2">
    <source>
        <dbReference type="EMBL" id="QHT94246.1"/>
    </source>
</evidence>
<keyword evidence="1" id="KW-0472">Membrane</keyword>
<proteinExistence type="predicted"/>
<feature type="transmembrane region" description="Helical" evidence="1">
    <location>
        <begin position="149"/>
        <end position="174"/>
    </location>
</feature>
<evidence type="ECO:0000256" key="1">
    <source>
        <dbReference type="SAM" id="Phobius"/>
    </source>
</evidence>
<organism evidence="2">
    <name type="scientific">viral metagenome</name>
    <dbReference type="NCBI Taxonomy" id="1070528"/>
    <lineage>
        <taxon>unclassified sequences</taxon>
        <taxon>metagenomes</taxon>
        <taxon>organismal metagenomes</taxon>
    </lineage>
</organism>
<feature type="transmembrane region" description="Helical" evidence="1">
    <location>
        <begin position="194"/>
        <end position="213"/>
    </location>
</feature>
<accession>A0A6C0IP83</accession>
<keyword evidence="1" id="KW-0812">Transmembrane</keyword>
<name>A0A6C0IP83_9ZZZZ</name>
<dbReference type="AlphaFoldDB" id="A0A6C0IP83"/>
<sequence>MGQFDGVLKEINKVLDGIKGTLNKATEELKKGLTKSLDATDKAVKESTKNTTSGLKDVQKELQKPFKGIEKLIKDFENIVITFNKSVPNRFKNLFASIEVIFQDGLAGEIKTLTDSINSGFKGIGYLFAATGELLRTYIMCTIKFIKNLYFCFIFYVVEIALRIFYLPIWLVMWSLKTFLGLDLFWLEERSIKGLEMLNGYTYSLFGFHIIYWPKNVRERCFTCIRLKKGVLKETAKKVDYNFNERIANASGIKMKWAEMVAKKHGQEMGNWPDVKDPNAVRRSVPKNIGLPPVKYDF</sequence>